<evidence type="ECO:0000256" key="4">
    <source>
        <dbReference type="ARBA" id="ARBA00022808"/>
    </source>
</evidence>
<comment type="catalytic activity">
    <reaction evidence="7">
        <text>4-imidazolone-5-propanoate + H2O = N-formimidoyl-L-glutamate</text>
        <dbReference type="Rhea" id="RHEA:23660"/>
        <dbReference type="ChEBI" id="CHEBI:15377"/>
        <dbReference type="ChEBI" id="CHEBI:58928"/>
        <dbReference type="ChEBI" id="CHEBI:77893"/>
        <dbReference type="EC" id="3.5.2.7"/>
    </reaction>
</comment>
<feature type="binding site" evidence="7">
    <location>
        <position position="246"/>
    </location>
    <ligand>
        <name>Fe(3+)</name>
        <dbReference type="ChEBI" id="CHEBI:29034"/>
    </ligand>
</feature>
<keyword evidence="6 7" id="KW-0408">Iron</keyword>
<keyword evidence="3 7" id="KW-0378">Hydrolase</keyword>
<comment type="caution">
    <text evidence="9">The sequence shown here is derived from an EMBL/GenBank/DDBJ whole genome shotgun (WGS) entry which is preliminary data.</text>
</comment>
<dbReference type="EMBL" id="SJSA01000002">
    <property type="protein sequence ID" value="TGG36775.1"/>
    <property type="molecule type" value="Genomic_DNA"/>
</dbReference>
<feature type="binding site" evidence="7">
    <location>
        <position position="324"/>
    </location>
    <ligand>
        <name>N-formimidoyl-L-glutamate</name>
        <dbReference type="ChEBI" id="CHEBI:58928"/>
    </ligand>
</feature>
<reference evidence="9 10" key="1">
    <citation type="submission" date="2019-02" db="EMBL/GenBank/DDBJ databases">
        <title>Isolation and identification of novel species under the genus Muribaculum.</title>
        <authorList>
            <person name="Miyake S."/>
            <person name="Ding Y."/>
            <person name="Low A."/>
            <person name="Soh M."/>
            <person name="Seedorf H."/>
        </authorList>
    </citation>
    <scope>NUCLEOTIDE SEQUENCE [LARGE SCALE GENOMIC DNA]</scope>
    <source>
        <strain evidence="9 10">TLL-A3</strain>
    </source>
</reference>
<dbReference type="PANTHER" id="PTHR42752:SF1">
    <property type="entry name" value="IMIDAZOLONEPROPIONASE-RELATED"/>
    <property type="match status" value="1"/>
</dbReference>
<dbReference type="GeneID" id="82150739"/>
<feature type="binding site" evidence="7">
    <location>
        <position position="249"/>
    </location>
    <ligand>
        <name>4-imidazolone-5-propanoate</name>
        <dbReference type="ChEBI" id="CHEBI:77893"/>
    </ligand>
</feature>
<dbReference type="GO" id="GO:0019557">
    <property type="term" value="P:L-histidine catabolic process to glutamate and formate"/>
    <property type="evidence" value="ECO:0007669"/>
    <property type="project" value="UniProtKB-UniPathway"/>
</dbReference>
<feature type="binding site" evidence="7">
    <location>
        <position position="246"/>
    </location>
    <ligand>
        <name>Zn(2+)</name>
        <dbReference type="ChEBI" id="CHEBI:29105"/>
    </ligand>
</feature>
<dbReference type="Gene3D" id="2.30.40.10">
    <property type="entry name" value="Urease, subunit C, domain 1"/>
    <property type="match status" value="1"/>
</dbReference>
<dbReference type="EC" id="3.5.2.7" evidence="1 7"/>
<dbReference type="GO" id="GO:0008270">
    <property type="term" value="F:zinc ion binding"/>
    <property type="evidence" value="ECO:0007669"/>
    <property type="project" value="UniProtKB-UniRule"/>
</dbReference>
<gene>
    <name evidence="7" type="primary">hutI</name>
    <name evidence="9" type="ORF">EZ315_13155</name>
</gene>
<proteinExistence type="inferred from homology"/>
<evidence type="ECO:0000256" key="3">
    <source>
        <dbReference type="ARBA" id="ARBA00022801"/>
    </source>
</evidence>
<dbReference type="GO" id="GO:0005737">
    <property type="term" value="C:cytoplasm"/>
    <property type="evidence" value="ECO:0007669"/>
    <property type="project" value="UniProtKB-SubCell"/>
</dbReference>
<feature type="binding site" evidence="7">
    <location>
        <position position="325"/>
    </location>
    <ligand>
        <name>4-imidazolone-5-propanoate</name>
        <dbReference type="ChEBI" id="CHEBI:77893"/>
    </ligand>
</feature>
<organism evidence="9 10">
    <name type="scientific">Duncaniella freteri</name>
    <dbReference type="NCBI Taxonomy" id="2530391"/>
    <lineage>
        <taxon>Bacteria</taxon>
        <taxon>Pseudomonadati</taxon>
        <taxon>Bacteroidota</taxon>
        <taxon>Bacteroidia</taxon>
        <taxon>Bacteroidales</taxon>
        <taxon>Muribaculaceae</taxon>
        <taxon>Duncaniella</taxon>
    </lineage>
</organism>
<comment type="function">
    <text evidence="7">Catalyzes the hydrolytic cleavage of the carbon-nitrogen bond in imidazolone-5-propanoate to yield N-formimidoyl-L-glutamate. It is the third step in the universal histidine degradation pathway.</text>
</comment>
<dbReference type="PANTHER" id="PTHR42752">
    <property type="entry name" value="IMIDAZOLONEPROPIONASE"/>
    <property type="match status" value="1"/>
</dbReference>
<dbReference type="Proteomes" id="UP000297635">
    <property type="component" value="Unassembled WGS sequence"/>
</dbReference>
<comment type="cofactor">
    <cofactor evidence="7">
        <name>Zn(2+)</name>
        <dbReference type="ChEBI" id="CHEBI:29105"/>
    </cofactor>
    <cofactor evidence="7">
        <name>Fe(3+)</name>
        <dbReference type="ChEBI" id="CHEBI:29034"/>
    </cofactor>
    <text evidence="7">Binds 1 zinc or iron ion per subunit.</text>
</comment>
<feature type="binding site" evidence="7">
    <location>
        <position position="76"/>
    </location>
    <ligand>
        <name>Fe(3+)</name>
        <dbReference type="ChEBI" id="CHEBI:29034"/>
    </ligand>
</feature>
<keyword evidence="5 7" id="KW-0862">Zinc</keyword>
<protein>
    <recommendedName>
        <fullName evidence="1 7">Imidazolonepropionase</fullName>
        <ecNumber evidence="1 7">3.5.2.7</ecNumber>
    </recommendedName>
    <alternativeName>
        <fullName evidence="7">Imidazolone-5-propionate hydrolase</fullName>
    </alternativeName>
</protein>
<feature type="binding site" evidence="7">
    <location>
        <position position="85"/>
    </location>
    <ligand>
        <name>4-imidazolone-5-propanoate</name>
        <dbReference type="ChEBI" id="CHEBI:77893"/>
    </ligand>
</feature>
<feature type="binding site" evidence="7">
    <location>
        <position position="78"/>
    </location>
    <ligand>
        <name>Zn(2+)</name>
        <dbReference type="ChEBI" id="CHEBI:29105"/>
    </ligand>
</feature>
<feature type="binding site" evidence="7">
    <location>
        <position position="322"/>
    </location>
    <ligand>
        <name>N-formimidoyl-L-glutamate</name>
        <dbReference type="ChEBI" id="CHEBI:58928"/>
    </ligand>
</feature>
<dbReference type="UniPathway" id="UPA00379">
    <property type="reaction ID" value="UER00551"/>
</dbReference>
<keyword evidence="10" id="KW-1185">Reference proteome</keyword>
<comment type="similarity">
    <text evidence="7">Belongs to the metallo-dependent hydrolases superfamily. HutI family.</text>
</comment>
<dbReference type="Pfam" id="PF01979">
    <property type="entry name" value="Amidohydro_1"/>
    <property type="match status" value="1"/>
</dbReference>
<comment type="pathway">
    <text evidence="7">Amino-acid degradation; L-histidine degradation into L-glutamate; N-formimidoyl-L-glutamate from L-histidine: step 3/3.</text>
</comment>
<name>A0A4Z0V5M0_9BACT</name>
<dbReference type="InterPro" id="IPR011059">
    <property type="entry name" value="Metal-dep_hydrolase_composite"/>
</dbReference>
<dbReference type="InterPro" id="IPR006680">
    <property type="entry name" value="Amidohydro-rel"/>
</dbReference>
<sequence length="410" mass="44690">MLLIKNIGAIVGVRDHADCPLRGEVMNHLPELHDAWLMTDGDRIHSFGKMSECPERADEEIDARGGWLFPAFCDSHTHLVFAGNREKEFVDKINGLSYAEIAARGGGILNSADRLHGYTEQQLFEEAAPRLDAIIASGTGAVELKSGYGLTLEDELKMLRVIARIKEEYPLAVRSTFLGAHAVGRAYEGRQEEYVDYVCREMIPAVAAERLADYVDVFCEQGFFTVEQTDRIFNHAERYGITPRLHANQLHCSGGVQVGVKHGAASVDHLENIGQTEIDILATSDTIATVLPGASFFLNMCHAPARELIKAGAAVAIASDYNPGSSPSGDMRFMSSLGCIQLRITPEQSLNASTLNGAAAMGLAESYGSITPGKTASFFLTRPLPSAAYLLYSYTEPLITKVFLQGRNFL</sequence>
<evidence type="ECO:0000259" key="8">
    <source>
        <dbReference type="Pfam" id="PF01979"/>
    </source>
</evidence>
<dbReference type="InterPro" id="IPR032466">
    <property type="entry name" value="Metal_Hydrolase"/>
</dbReference>
<feature type="domain" description="Amidohydrolase-related" evidence="8">
    <location>
        <begin position="68"/>
        <end position="385"/>
    </location>
</feature>
<dbReference type="Gene3D" id="3.20.20.140">
    <property type="entry name" value="Metal-dependent hydrolases"/>
    <property type="match status" value="1"/>
</dbReference>
<feature type="binding site" evidence="7">
    <location>
        <position position="76"/>
    </location>
    <ligand>
        <name>Zn(2+)</name>
        <dbReference type="ChEBI" id="CHEBI:29105"/>
    </ligand>
</feature>
<keyword evidence="7" id="KW-0963">Cytoplasm</keyword>
<dbReference type="GO" id="GO:0005506">
    <property type="term" value="F:iron ion binding"/>
    <property type="evidence" value="ECO:0007669"/>
    <property type="project" value="UniProtKB-UniRule"/>
</dbReference>
<feature type="binding site" evidence="7">
    <location>
        <position position="148"/>
    </location>
    <ligand>
        <name>4-imidazolone-5-propanoate</name>
        <dbReference type="ChEBI" id="CHEBI:77893"/>
    </ligand>
</feature>
<evidence type="ECO:0000256" key="6">
    <source>
        <dbReference type="ARBA" id="ARBA00023004"/>
    </source>
</evidence>
<dbReference type="SUPFAM" id="SSF51338">
    <property type="entry name" value="Composite domain of metallo-dependent hydrolases"/>
    <property type="match status" value="1"/>
</dbReference>
<evidence type="ECO:0000313" key="9">
    <source>
        <dbReference type="EMBL" id="TGG36775.1"/>
    </source>
</evidence>
<dbReference type="HAMAP" id="MF_00372">
    <property type="entry name" value="HutI"/>
    <property type="match status" value="1"/>
</dbReference>
<dbReference type="SUPFAM" id="SSF51556">
    <property type="entry name" value="Metallo-dependent hydrolases"/>
    <property type="match status" value="1"/>
</dbReference>
<comment type="subcellular location">
    <subcellularLocation>
        <location evidence="7">Cytoplasm</location>
    </subcellularLocation>
</comment>
<keyword evidence="2 7" id="KW-0479">Metal-binding</keyword>
<dbReference type="GO" id="GO:0019556">
    <property type="term" value="P:L-histidine catabolic process to glutamate and formamide"/>
    <property type="evidence" value="ECO:0007669"/>
    <property type="project" value="UniProtKB-UniRule"/>
</dbReference>
<feature type="binding site" evidence="7">
    <location>
        <position position="78"/>
    </location>
    <ligand>
        <name>Fe(3+)</name>
        <dbReference type="ChEBI" id="CHEBI:29034"/>
    </ligand>
</feature>
<dbReference type="AlphaFoldDB" id="A0A4Z0V5M0"/>
<evidence type="ECO:0000313" key="10">
    <source>
        <dbReference type="Proteomes" id="UP000297635"/>
    </source>
</evidence>
<evidence type="ECO:0000256" key="2">
    <source>
        <dbReference type="ARBA" id="ARBA00022723"/>
    </source>
</evidence>
<evidence type="ECO:0000256" key="5">
    <source>
        <dbReference type="ARBA" id="ARBA00022833"/>
    </source>
</evidence>
<feature type="binding site" evidence="7">
    <location>
        <position position="148"/>
    </location>
    <ligand>
        <name>N-formimidoyl-L-glutamate</name>
        <dbReference type="ChEBI" id="CHEBI:58928"/>
    </ligand>
</feature>
<dbReference type="GO" id="GO:0050480">
    <property type="term" value="F:imidazolonepropionase activity"/>
    <property type="evidence" value="ECO:0007669"/>
    <property type="project" value="UniProtKB-UniRule"/>
</dbReference>
<keyword evidence="4 7" id="KW-0369">Histidine metabolism</keyword>
<feature type="binding site" evidence="7">
    <location>
        <position position="181"/>
    </location>
    <ligand>
        <name>4-imidazolone-5-propanoate</name>
        <dbReference type="ChEBI" id="CHEBI:77893"/>
    </ligand>
</feature>
<dbReference type="NCBIfam" id="TIGR01224">
    <property type="entry name" value="hutI"/>
    <property type="match status" value="1"/>
</dbReference>
<feature type="binding site" evidence="7">
    <location>
        <position position="320"/>
    </location>
    <ligand>
        <name>Zn(2+)</name>
        <dbReference type="ChEBI" id="CHEBI:29105"/>
    </ligand>
</feature>
<dbReference type="InterPro" id="IPR005920">
    <property type="entry name" value="HutI"/>
</dbReference>
<feature type="binding site" evidence="7">
    <location>
        <position position="320"/>
    </location>
    <ligand>
        <name>Fe(3+)</name>
        <dbReference type="ChEBI" id="CHEBI:29034"/>
    </ligand>
</feature>
<evidence type="ECO:0000256" key="1">
    <source>
        <dbReference type="ARBA" id="ARBA00012864"/>
    </source>
</evidence>
<dbReference type="FunFam" id="3.20.20.140:FF:000007">
    <property type="entry name" value="Imidazolonepropionase"/>
    <property type="match status" value="1"/>
</dbReference>
<accession>A0A4Z0V5M0</accession>
<evidence type="ECO:0000256" key="7">
    <source>
        <dbReference type="HAMAP-Rule" id="MF_00372"/>
    </source>
</evidence>
<dbReference type="RefSeq" id="WP_135472486.1">
    <property type="nucleotide sequence ID" value="NZ_CASJDB010000027.1"/>
</dbReference>